<evidence type="ECO:0000256" key="3">
    <source>
        <dbReference type="ARBA" id="ARBA00022729"/>
    </source>
</evidence>
<dbReference type="AlphaFoldDB" id="A0A9Q8PZA9"/>
<dbReference type="RefSeq" id="WP_047255403.1">
    <property type="nucleotide sequence ID" value="NZ_CAWMFK010000053.1"/>
</dbReference>
<comment type="similarity">
    <text evidence="2">Belongs to the fimbrial protein family.</text>
</comment>
<dbReference type="Gene3D" id="2.60.40.3310">
    <property type="match status" value="1"/>
</dbReference>
<keyword evidence="4" id="KW-0281">Fimbrium</keyword>
<accession>A0A9Q8PZA9</accession>
<dbReference type="GO" id="GO:0043709">
    <property type="term" value="P:cell adhesion involved in single-species biofilm formation"/>
    <property type="evidence" value="ECO:0007669"/>
    <property type="project" value="TreeGrafter"/>
</dbReference>
<evidence type="ECO:0000256" key="4">
    <source>
        <dbReference type="ARBA" id="ARBA00023263"/>
    </source>
</evidence>
<dbReference type="InterPro" id="IPR050263">
    <property type="entry name" value="Bact_Fimbrial_Adh_Pro"/>
</dbReference>
<reference evidence="7" key="1">
    <citation type="submission" date="2022-03" db="EMBL/GenBank/DDBJ databases">
        <title>ESBL-producing Moellerella wisconsensis and Escherichia marmotae isolated from wild game meat.</title>
        <authorList>
            <person name="Biggel M."/>
        </authorList>
    </citation>
    <scope>NUCLEOTIDE SEQUENCE</scope>
    <source>
        <strain evidence="7">W51</strain>
    </source>
</reference>
<feature type="domain" description="MrkD-like receptor binding" evidence="6">
    <location>
        <begin position="33"/>
        <end position="148"/>
    </location>
</feature>
<sequence>MKKTIILLSLLLPGTSLAYCYSSVNNNVILQTISFGTITVLPGTANGTVLKTISLPGSEQTIGSCTSGSYVHGSTSDYPLSTTEGNSMLQTEIPGIGLRINGMYKMVPSNDTYQGAVVYVDKPVKVEIIKIGNIISGEFQPKLAADFFWQGSNGNYSVKKVTMGTGNKVFYPLCTLDKTSIDVPLDSHDKSEFKGIGTATNFVNFSIPFTCQKDARISITLENTGSDSNSLGLVPLDNPTDQNTAKGINVQIYNADTNQPVKINTLYIAKDTNIGLTNLNYKARYFQKEADIVAGKADATVGFTVTYY</sequence>
<dbReference type="Pfam" id="PF22003">
    <property type="entry name" value="MrkDrd"/>
    <property type="match status" value="1"/>
</dbReference>
<dbReference type="GeneID" id="79717443"/>
<evidence type="ECO:0000313" key="8">
    <source>
        <dbReference type="Proteomes" id="UP000829116"/>
    </source>
</evidence>
<evidence type="ECO:0000313" key="7">
    <source>
        <dbReference type="EMBL" id="UNH29560.1"/>
    </source>
</evidence>
<proteinExistence type="inferred from homology"/>
<gene>
    <name evidence="7" type="ORF">MNY72_09145</name>
</gene>
<comment type="subcellular location">
    <subcellularLocation>
        <location evidence="1">Fimbrium</location>
    </subcellularLocation>
</comment>
<dbReference type="PANTHER" id="PTHR33420">
    <property type="entry name" value="FIMBRIAL SUBUNIT ELFA-RELATED"/>
    <property type="match status" value="1"/>
</dbReference>
<evidence type="ECO:0000256" key="1">
    <source>
        <dbReference type="ARBA" id="ARBA00004561"/>
    </source>
</evidence>
<protein>
    <submittedName>
        <fullName evidence="7">Fimbrial protein</fullName>
    </submittedName>
</protein>
<dbReference type="PANTHER" id="PTHR33420:SF3">
    <property type="entry name" value="FIMBRIAL SUBUNIT ELFA"/>
    <property type="match status" value="1"/>
</dbReference>
<dbReference type="InterPro" id="IPR036937">
    <property type="entry name" value="Adhesion_dom_fimbrial_sf"/>
</dbReference>
<feature type="domain" description="Fimbrial-type adhesion" evidence="5">
    <location>
        <begin position="170"/>
        <end position="307"/>
    </location>
</feature>
<evidence type="ECO:0000259" key="6">
    <source>
        <dbReference type="Pfam" id="PF22003"/>
    </source>
</evidence>
<dbReference type="InterPro" id="IPR054160">
    <property type="entry name" value="MrkD_recept-bd"/>
</dbReference>
<dbReference type="Pfam" id="PF00419">
    <property type="entry name" value="Fimbrial"/>
    <property type="match status" value="1"/>
</dbReference>
<name>A0A9Q8PZA9_9GAMM</name>
<dbReference type="EMBL" id="CP093245">
    <property type="protein sequence ID" value="UNH29560.1"/>
    <property type="molecule type" value="Genomic_DNA"/>
</dbReference>
<evidence type="ECO:0000256" key="2">
    <source>
        <dbReference type="ARBA" id="ARBA00006671"/>
    </source>
</evidence>
<keyword evidence="3" id="KW-0732">Signal</keyword>
<organism evidence="7 8">
    <name type="scientific">Moellerella wisconsensis</name>
    <dbReference type="NCBI Taxonomy" id="158849"/>
    <lineage>
        <taxon>Bacteria</taxon>
        <taxon>Pseudomonadati</taxon>
        <taxon>Pseudomonadota</taxon>
        <taxon>Gammaproteobacteria</taxon>
        <taxon>Enterobacterales</taxon>
        <taxon>Morganellaceae</taxon>
        <taxon>Moellerella</taxon>
    </lineage>
</organism>
<dbReference type="InterPro" id="IPR008966">
    <property type="entry name" value="Adhesion_dom_sf"/>
</dbReference>
<dbReference type="Proteomes" id="UP000829116">
    <property type="component" value="Chromosome"/>
</dbReference>
<dbReference type="SUPFAM" id="SSF49401">
    <property type="entry name" value="Bacterial adhesins"/>
    <property type="match status" value="1"/>
</dbReference>
<evidence type="ECO:0000259" key="5">
    <source>
        <dbReference type="Pfam" id="PF00419"/>
    </source>
</evidence>
<dbReference type="Gene3D" id="2.60.40.1090">
    <property type="entry name" value="Fimbrial-type adhesion domain"/>
    <property type="match status" value="1"/>
</dbReference>
<dbReference type="InterPro" id="IPR000259">
    <property type="entry name" value="Adhesion_dom_fimbrial"/>
</dbReference>
<dbReference type="GO" id="GO:0009289">
    <property type="term" value="C:pilus"/>
    <property type="evidence" value="ECO:0007669"/>
    <property type="project" value="UniProtKB-SubCell"/>
</dbReference>